<gene>
    <name evidence="2" type="ORF">MNOR_LOCUS18433</name>
</gene>
<dbReference type="AlphaFoldDB" id="A0AAV2R2I2"/>
<evidence type="ECO:0000259" key="1">
    <source>
        <dbReference type="PROSITE" id="PS50878"/>
    </source>
</evidence>
<comment type="caution">
    <text evidence="2">The sequence shown here is derived from an EMBL/GenBank/DDBJ whole genome shotgun (WGS) entry which is preliminary data.</text>
</comment>
<evidence type="ECO:0000313" key="2">
    <source>
        <dbReference type="EMBL" id="CAL4106886.1"/>
    </source>
</evidence>
<keyword evidence="3" id="KW-1185">Reference proteome</keyword>
<dbReference type="InterPro" id="IPR000477">
    <property type="entry name" value="RT_dom"/>
</dbReference>
<dbReference type="Pfam" id="PF00078">
    <property type="entry name" value="RVT_1"/>
    <property type="match status" value="1"/>
</dbReference>
<protein>
    <recommendedName>
        <fullName evidence="1">Reverse transcriptase domain-containing protein</fullName>
    </recommendedName>
</protein>
<evidence type="ECO:0000313" key="3">
    <source>
        <dbReference type="Proteomes" id="UP001497623"/>
    </source>
</evidence>
<reference evidence="2 3" key="1">
    <citation type="submission" date="2024-05" db="EMBL/GenBank/DDBJ databases">
        <authorList>
            <person name="Wallberg A."/>
        </authorList>
    </citation>
    <scope>NUCLEOTIDE SEQUENCE [LARGE SCALE GENOMIC DNA]</scope>
</reference>
<sequence>MLIFNQAINTGQYPDALKIAKVIPLFKKGDPHQINNYRPISLLSIINKNFEKLLYRRLYKFLIKHNVLYKYQFGFRKGYSTTMALIEIVNNIKTAIDNNKFVCGIFLDLTKAFDTINHQILLDKLHH</sequence>
<dbReference type="PROSITE" id="PS50878">
    <property type="entry name" value="RT_POL"/>
    <property type="match status" value="1"/>
</dbReference>
<dbReference type="InterPro" id="IPR043502">
    <property type="entry name" value="DNA/RNA_pol_sf"/>
</dbReference>
<dbReference type="PANTHER" id="PTHR19446">
    <property type="entry name" value="REVERSE TRANSCRIPTASES"/>
    <property type="match status" value="1"/>
</dbReference>
<dbReference type="CDD" id="cd01650">
    <property type="entry name" value="RT_nLTR_like"/>
    <property type="match status" value="1"/>
</dbReference>
<dbReference type="Proteomes" id="UP001497623">
    <property type="component" value="Unassembled WGS sequence"/>
</dbReference>
<dbReference type="SUPFAM" id="SSF56672">
    <property type="entry name" value="DNA/RNA polymerases"/>
    <property type="match status" value="1"/>
</dbReference>
<proteinExistence type="predicted"/>
<organism evidence="2 3">
    <name type="scientific">Meganyctiphanes norvegica</name>
    <name type="common">Northern krill</name>
    <name type="synonym">Thysanopoda norvegica</name>
    <dbReference type="NCBI Taxonomy" id="48144"/>
    <lineage>
        <taxon>Eukaryota</taxon>
        <taxon>Metazoa</taxon>
        <taxon>Ecdysozoa</taxon>
        <taxon>Arthropoda</taxon>
        <taxon>Crustacea</taxon>
        <taxon>Multicrustacea</taxon>
        <taxon>Malacostraca</taxon>
        <taxon>Eumalacostraca</taxon>
        <taxon>Eucarida</taxon>
        <taxon>Euphausiacea</taxon>
        <taxon>Euphausiidae</taxon>
        <taxon>Meganyctiphanes</taxon>
    </lineage>
</organism>
<name>A0AAV2R2I2_MEGNR</name>
<accession>A0AAV2R2I2</accession>
<dbReference type="EMBL" id="CAXKWB010013180">
    <property type="protein sequence ID" value="CAL4106886.1"/>
    <property type="molecule type" value="Genomic_DNA"/>
</dbReference>
<feature type="domain" description="Reverse transcriptase" evidence="1">
    <location>
        <begin position="6"/>
        <end position="127"/>
    </location>
</feature>
<dbReference type="GO" id="GO:0071897">
    <property type="term" value="P:DNA biosynthetic process"/>
    <property type="evidence" value="ECO:0007669"/>
    <property type="project" value="UniProtKB-ARBA"/>
</dbReference>
<feature type="non-terminal residue" evidence="2">
    <location>
        <position position="127"/>
    </location>
</feature>